<accession>A0A1H0TYE7</accession>
<feature type="chain" id="PRO_5011518575" evidence="5">
    <location>
        <begin position="23"/>
        <end position="255"/>
    </location>
</feature>
<gene>
    <name evidence="7" type="ORF">SAMN04489708_11711</name>
</gene>
<dbReference type="Proteomes" id="UP000199317">
    <property type="component" value="Unassembled WGS sequence"/>
</dbReference>
<evidence type="ECO:0000256" key="1">
    <source>
        <dbReference type="ARBA" id="ARBA00004196"/>
    </source>
</evidence>
<reference evidence="8" key="1">
    <citation type="submission" date="2016-10" db="EMBL/GenBank/DDBJ databases">
        <authorList>
            <person name="Varghese N."/>
            <person name="Submissions S."/>
        </authorList>
    </citation>
    <scope>NUCLEOTIDE SEQUENCE [LARGE SCALE GENOMIC DNA]</scope>
    <source>
        <strain evidence="8">DSM 17101</strain>
    </source>
</reference>
<dbReference type="EMBL" id="FNJL01000017">
    <property type="protein sequence ID" value="SDP58973.1"/>
    <property type="molecule type" value="Genomic_DNA"/>
</dbReference>
<evidence type="ECO:0000313" key="8">
    <source>
        <dbReference type="Proteomes" id="UP000199317"/>
    </source>
</evidence>
<dbReference type="SUPFAM" id="SSF53850">
    <property type="entry name" value="Periplasmic binding protein-like II"/>
    <property type="match status" value="1"/>
</dbReference>
<evidence type="ECO:0000313" key="7">
    <source>
        <dbReference type="EMBL" id="SDP58973.1"/>
    </source>
</evidence>
<evidence type="ECO:0000256" key="2">
    <source>
        <dbReference type="ARBA" id="ARBA00010333"/>
    </source>
</evidence>
<dbReference type="GO" id="GO:0030313">
    <property type="term" value="C:cell envelope"/>
    <property type="evidence" value="ECO:0007669"/>
    <property type="project" value="UniProtKB-SubCell"/>
</dbReference>
<dbReference type="Pfam" id="PF00497">
    <property type="entry name" value="SBP_bac_3"/>
    <property type="match status" value="1"/>
</dbReference>
<keyword evidence="8" id="KW-1185">Reference proteome</keyword>
<organism evidence="7 8">
    <name type="scientific">Paracidovorax cattleyae</name>
    <dbReference type="NCBI Taxonomy" id="80868"/>
    <lineage>
        <taxon>Bacteria</taxon>
        <taxon>Pseudomonadati</taxon>
        <taxon>Pseudomonadota</taxon>
        <taxon>Betaproteobacteria</taxon>
        <taxon>Burkholderiales</taxon>
        <taxon>Comamonadaceae</taxon>
        <taxon>Paracidovorax</taxon>
    </lineage>
</organism>
<dbReference type="AlphaFoldDB" id="A0A1H0TYE7"/>
<dbReference type="InterPro" id="IPR001638">
    <property type="entry name" value="Solute-binding_3/MltF_N"/>
</dbReference>
<dbReference type="CDD" id="cd13530">
    <property type="entry name" value="PBP2_peptides_like"/>
    <property type="match status" value="1"/>
</dbReference>
<evidence type="ECO:0000259" key="6">
    <source>
        <dbReference type="SMART" id="SM00062"/>
    </source>
</evidence>
<dbReference type="PANTHER" id="PTHR35936">
    <property type="entry name" value="MEMBRANE-BOUND LYTIC MUREIN TRANSGLYCOSYLASE F"/>
    <property type="match status" value="1"/>
</dbReference>
<evidence type="ECO:0000256" key="4">
    <source>
        <dbReference type="RuleBase" id="RU003744"/>
    </source>
</evidence>
<dbReference type="PROSITE" id="PS01039">
    <property type="entry name" value="SBP_BACTERIAL_3"/>
    <property type="match status" value="1"/>
</dbReference>
<dbReference type="InterPro" id="IPR018313">
    <property type="entry name" value="SBP_3_CS"/>
</dbReference>
<dbReference type="PANTHER" id="PTHR35936:SF19">
    <property type="entry name" value="AMINO-ACID-BINDING PROTEIN YXEM-RELATED"/>
    <property type="match status" value="1"/>
</dbReference>
<dbReference type="SMART" id="SM00062">
    <property type="entry name" value="PBPb"/>
    <property type="match status" value="1"/>
</dbReference>
<keyword evidence="3 5" id="KW-0732">Signal</keyword>
<dbReference type="OrthoDB" id="368476at2"/>
<proteinExistence type="inferred from homology"/>
<dbReference type="Gene3D" id="3.40.190.10">
    <property type="entry name" value="Periplasmic binding protein-like II"/>
    <property type="match status" value="2"/>
</dbReference>
<sequence length="255" mass="27338">MKILKTMATAAVALCAAFSAQARPIDAIQKDGKIIIATEGQFAPFNYFKGTELTGFEVEVANLVAKKMNLKVEWKTLGFDALLTGLAQDRWDVAIASHGVTEERSKAVTFATPHYCSGGMVISMDPAIRAGKDLAGKVVAVQTGTSYLENVKKVPGVKDVKNFPTDVDARSALTSKRVDAWVTDKFVAKEVAAKNPKAGLKLGDMLFIEKIAPAVAKGNTGLADAWNKAFAEIQADGSYAAVSKKYFNEDVRCTP</sequence>
<name>A0A1H0TYE7_9BURK</name>
<dbReference type="RefSeq" id="WP_092835517.1">
    <property type="nucleotide sequence ID" value="NZ_CP028290.1"/>
</dbReference>
<comment type="subcellular location">
    <subcellularLocation>
        <location evidence="1">Cell envelope</location>
    </subcellularLocation>
</comment>
<feature type="signal peptide" evidence="5">
    <location>
        <begin position="1"/>
        <end position="22"/>
    </location>
</feature>
<feature type="domain" description="Solute-binding protein family 3/N-terminal" evidence="6">
    <location>
        <begin position="33"/>
        <end position="250"/>
    </location>
</feature>
<protein>
    <submittedName>
        <fullName evidence="7">Amino acid ABC transporter substrate-binding protein, PAAT family</fullName>
    </submittedName>
</protein>
<evidence type="ECO:0000256" key="3">
    <source>
        <dbReference type="ARBA" id="ARBA00022729"/>
    </source>
</evidence>
<evidence type="ECO:0000256" key="5">
    <source>
        <dbReference type="SAM" id="SignalP"/>
    </source>
</evidence>
<comment type="similarity">
    <text evidence="2 4">Belongs to the bacterial solute-binding protein 3 family.</text>
</comment>